<keyword evidence="3" id="KW-1185">Reference proteome</keyword>
<dbReference type="AlphaFoldDB" id="A0A7X9P4B0"/>
<gene>
    <name evidence="2" type="ORF">HHU12_12215</name>
</gene>
<keyword evidence="1" id="KW-0732">Signal</keyword>
<reference evidence="2 3" key="1">
    <citation type="submission" date="2020-04" db="EMBL/GenBank/DDBJ databases">
        <title>Flammeovirga sp. SR4, a novel species isolated from seawater.</title>
        <authorList>
            <person name="Wang X."/>
        </authorList>
    </citation>
    <scope>NUCLEOTIDE SEQUENCE [LARGE SCALE GENOMIC DNA]</scope>
    <source>
        <strain evidence="2 3">ATCC 23126</strain>
    </source>
</reference>
<dbReference type="EMBL" id="JABANE010000028">
    <property type="protein sequence ID" value="NME68727.1"/>
    <property type="molecule type" value="Genomic_DNA"/>
</dbReference>
<evidence type="ECO:0000256" key="1">
    <source>
        <dbReference type="SAM" id="SignalP"/>
    </source>
</evidence>
<accession>A0A7X9P4B0</accession>
<dbReference type="Proteomes" id="UP000576082">
    <property type="component" value="Unassembled WGS sequence"/>
</dbReference>
<protein>
    <recommendedName>
        <fullName evidence="4">CBM-cenC domain-containing protein</fullName>
    </recommendedName>
</protein>
<feature type="chain" id="PRO_5030995110" description="CBM-cenC domain-containing protein" evidence="1">
    <location>
        <begin position="24"/>
        <end position="444"/>
    </location>
</feature>
<evidence type="ECO:0000313" key="3">
    <source>
        <dbReference type="Proteomes" id="UP000576082"/>
    </source>
</evidence>
<proteinExistence type="predicted"/>
<feature type="signal peptide" evidence="1">
    <location>
        <begin position="1"/>
        <end position="23"/>
    </location>
</feature>
<comment type="caution">
    <text evidence="2">The sequence shown here is derived from an EMBL/GenBank/DDBJ whole genome shotgun (WGS) entry which is preliminary data.</text>
</comment>
<dbReference type="RefSeq" id="WP_169657026.1">
    <property type="nucleotide sequence ID" value="NZ_JABANE010000028.1"/>
</dbReference>
<dbReference type="InterPro" id="IPR028059">
    <property type="entry name" value="SWM_rpt"/>
</dbReference>
<dbReference type="Gene3D" id="2.60.120.260">
    <property type="entry name" value="Galactose-binding domain-like"/>
    <property type="match status" value="2"/>
</dbReference>
<evidence type="ECO:0000313" key="2">
    <source>
        <dbReference type="EMBL" id="NME68727.1"/>
    </source>
</evidence>
<name>A0A7X9P4B0_9BACT</name>
<dbReference type="Pfam" id="PF13753">
    <property type="entry name" value="SWM_repeat"/>
    <property type="match status" value="1"/>
</dbReference>
<evidence type="ECO:0008006" key="4">
    <source>
        <dbReference type="Google" id="ProtNLM"/>
    </source>
</evidence>
<sequence length="444" mass="49051">MKNFIYLSLFCTFLLLSSQSIFGQTVYHGKNGIAGDLQPFLGKLSTTPSPLNDGEYSMFEKGKGAYGGVTLDLPALLDLSGSKVFKVTAMVKSPKGPLKNNTLLLAVRNEANDGMTQLAQIQKVTKYDEWVTYSFDVSGKPLKTDYSKLVLIMSPKDEEGEAVGVQVFLKEISGPGITSENVLLNAKTNLEGNQVILDVVTKDDLDTKTKKPVFKVIKNGYKNVAIENVTVEAKRIVIDLEKPFKRSEDVKVSYTKGKITDVTGKEIKYFKNQVVKNEVELKLLNYTDFGGNNTHINGLAAYGGDFSEGVADPLDANAKVGTFTKGSEVWSAIRFKLNQEIDPKINTVFKVKVYCKNPGKEVTNNKIFLTLQVDNTVKNQLVQSTNIKVFDQWVEYEFDFTGMSPKEATFNSASIMLGSPDKDSDAVGVVYYIKDLKGGEFIMN</sequence>
<organism evidence="2 3">
    <name type="scientific">Flammeovirga aprica JL-4</name>
    <dbReference type="NCBI Taxonomy" id="694437"/>
    <lineage>
        <taxon>Bacteria</taxon>
        <taxon>Pseudomonadati</taxon>
        <taxon>Bacteroidota</taxon>
        <taxon>Cytophagia</taxon>
        <taxon>Cytophagales</taxon>
        <taxon>Flammeovirgaceae</taxon>
        <taxon>Flammeovirga</taxon>
    </lineage>
</organism>